<dbReference type="InterPro" id="IPR048015">
    <property type="entry name" value="NTP-PPase_MazG-like_N"/>
</dbReference>
<name>A0A7C0VD41_UNCW3</name>
<dbReference type="PANTHER" id="PTHR30522">
    <property type="entry name" value="NUCLEOSIDE TRIPHOSPHATE PYROPHOSPHOHYDROLASE"/>
    <property type="match status" value="1"/>
</dbReference>
<reference evidence="2" key="1">
    <citation type="journal article" date="2020" name="mSystems">
        <title>Genome- and Community-Level Interaction Insights into Carbon Utilization and Element Cycling Functions of Hydrothermarchaeota in Hydrothermal Sediment.</title>
        <authorList>
            <person name="Zhou Z."/>
            <person name="Liu Y."/>
            <person name="Xu W."/>
            <person name="Pan J."/>
            <person name="Luo Z.H."/>
            <person name="Li M."/>
        </authorList>
    </citation>
    <scope>NUCLEOTIDE SEQUENCE [LARGE SCALE GENOMIC DNA]</scope>
    <source>
        <strain evidence="2">HyVt-102</strain>
    </source>
</reference>
<dbReference type="GO" id="GO:0047429">
    <property type="term" value="F:nucleoside triphosphate diphosphatase activity"/>
    <property type="evidence" value="ECO:0007669"/>
    <property type="project" value="TreeGrafter"/>
</dbReference>
<protein>
    <recommendedName>
        <fullName evidence="1">NTP pyrophosphohydrolase MazG-like domain-containing protein</fullName>
    </recommendedName>
</protein>
<dbReference type="GO" id="GO:0046061">
    <property type="term" value="P:dATP catabolic process"/>
    <property type="evidence" value="ECO:0007669"/>
    <property type="project" value="TreeGrafter"/>
</dbReference>
<proteinExistence type="predicted"/>
<evidence type="ECO:0000259" key="1">
    <source>
        <dbReference type="Pfam" id="PF03819"/>
    </source>
</evidence>
<evidence type="ECO:0000313" key="2">
    <source>
        <dbReference type="EMBL" id="HDI83515.1"/>
    </source>
</evidence>
<dbReference type="EMBL" id="DQWE01000331">
    <property type="protein sequence ID" value="HDI83515.1"/>
    <property type="molecule type" value="Genomic_DNA"/>
</dbReference>
<dbReference type="Pfam" id="PF03819">
    <property type="entry name" value="MazG"/>
    <property type="match status" value="1"/>
</dbReference>
<dbReference type="Proteomes" id="UP000885847">
    <property type="component" value="Unassembled WGS sequence"/>
</dbReference>
<dbReference type="InterPro" id="IPR004518">
    <property type="entry name" value="MazG-like_dom"/>
</dbReference>
<dbReference type="Gene3D" id="1.10.287.1080">
    <property type="entry name" value="MazG-like"/>
    <property type="match status" value="1"/>
</dbReference>
<accession>A0A7C0VD41</accession>
<dbReference type="GO" id="GO:0046081">
    <property type="term" value="P:dUTP catabolic process"/>
    <property type="evidence" value="ECO:0007669"/>
    <property type="project" value="TreeGrafter"/>
</dbReference>
<feature type="non-terminal residue" evidence="2">
    <location>
        <position position="160"/>
    </location>
</feature>
<dbReference type="GO" id="GO:0046047">
    <property type="term" value="P:TTP catabolic process"/>
    <property type="evidence" value="ECO:0007669"/>
    <property type="project" value="TreeGrafter"/>
</dbReference>
<dbReference type="GO" id="GO:0046076">
    <property type="term" value="P:dTTP catabolic process"/>
    <property type="evidence" value="ECO:0007669"/>
    <property type="project" value="TreeGrafter"/>
</dbReference>
<dbReference type="SUPFAM" id="SSF101386">
    <property type="entry name" value="all-alpha NTP pyrophosphatases"/>
    <property type="match status" value="1"/>
</dbReference>
<dbReference type="PANTHER" id="PTHR30522:SF0">
    <property type="entry name" value="NUCLEOSIDE TRIPHOSPHATE PYROPHOSPHOHYDROLASE"/>
    <property type="match status" value="1"/>
</dbReference>
<dbReference type="AlphaFoldDB" id="A0A7C0VD41"/>
<dbReference type="GO" id="GO:0046052">
    <property type="term" value="P:UTP catabolic process"/>
    <property type="evidence" value="ECO:0007669"/>
    <property type="project" value="TreeGrafter"/>
</dbReference>
<dbReference type="CDD" id="cd11528">
    <property type="entry name" value="NTP-PPase_MazG_Nterm"/>
    <property type="match status" value="1"/>
</dbReference>
<sequence length="160" mass="18578">MDKENCKGENGDTVEPVSVFDRFYSIVKRLRRDCPWDREQTLMSLSEYLIEEGYEVIHEIREDNIDGVKEELGDVLLVTLMLLAILEEKGFDHERIVEGAINKIIARHPHVFGKDRAKSAEEVLEKWERRKGKGWKEIGVGLPALIRSYRLQERASRKGL</sequence>
<comment type="caution">
    <text evidence="2">The sequence shown here is derived from an EMBL/GenBank/DDBJ whole genome shotgun (WGS) entry which is preliminary data.</text>
</comment>
<organism evidence="2">
    <name type="scientific">candidate division WOR-3 bacterium</name>
    <dbReference type="NCBI Taxonomy" id="2052148"/>
    <lineage>
        <taxon>Bacteria</taxon>
        <taxon>Bacteria division WOR-3</taxon>
    </lineage>
</organism>
<feature type="domain" description="NTP pyrophosphohydrolase MazG-like" evidence="1">
    <location>
        <begin position="40"/>
        <end position="112"/>
    </location>
</feature>
<dbReference type="InterPro" id="IPR011551">
    <property type="entry name" value="NTP_PyrPHydrolase_MazG"/>
</dbReference>
<gene>
    <name evidence="2" type="ORF">ENF18_06985</name>
</gene>
<dbReference type="GO" id="GO:0006203">
    <property type="term" value="P:dGTP catabolic process"/>
    <property type="evidence" value="ECO:0007669"/>
    <property type="project" value="TreeGrafter"/>
</dbReference>